<dbReference type="AlphaFoldDB" id="A0A6A5AI69"/>
<dbReference type="InterPro" id="IPR023214">
    <property type="entry name" value="HAD_sf"/>
</dbReference>
<dbReference type="GO" id="GO:0005744">
    <property type="term" value="C:TIM23 mitochondrial import inner membrane translocase complex"/>
    <property type="evidence" value="ECO:0007669"/>
    <property type="project" value="UniProtKB-UniRule"/>
</dbReference>
<feature type="region of interest" description="Disordered" evidence="2">
    <location>
        <begin position="1"/>
        <end position="29"/>
    </location>
</feature>
<dbReference type="CDD" id="cd07521">
    <property type="entry name" value="HAD_FCP1-like"/>
    <property type="match status" value="1"/>
</dbReference>
<reference evidence="4 5" key="1">
    <citation type="submission" date="2019-06" db="EMBL/GenBank/DDBJ databases">
        <title>Genomics analysis of Aphanomyces spp. identifies a new class of oomycete effector associated with host adaptation.</title>
        <authorList>
            <person name="Gaulin E."/>
        </authorList>
    </citation>
    <scope>NUCLEOTIDE SEQUENCE [LARGE SCALE GENOMIC DNA]</scope>
    <source>
        <strain evidence="4 5">E</strain>
    </source>
</reference>
<dbReference type="SMART" id="SM00577">
    <property type="entry name" value="CPDc"/>
    <property type="match status" value="1"/>
</dbReference>
<name>A0A6A5AI69_APHAT</name>
<evidence type="ECO:0000256" key="1">
    <source>
        <dbReference type="RuleBase" id="RU365079"/>
    </source>
</evidence>
<organism evidence="4 5">
    <name type="scientific">Aphanomyces astaci</name>
    <name type="common">Crayfish plague agent</name>
    <dbReference type="NCBI Taxonomy" id="112090"/>
    <lineage>
        <taxon>Eukaryota</taxon>
        <taxon>Sar</taxon>
        <taxon>Stramenopiles</taxon>
        <taxon>Oomycota</taxon>
        <taxon>Saprolegniomycetes</taxon>
        <taxon>Saprolegniales</taxon>
        <taxon>Verrucalvaceae</taxon>
        <taxon>Aphanomyces</taxon>
    </lineage>
</organism>
<proteinExistence type="inferred from homology"/>
<accession>A0A6A5AI69</accession>
<protein>
    <recommendedName>
        <fullName evidence="1">Mitochondrial import inner membrane translocase subunit TIM50</fullName>
    </recommendedName>
</protein>
<keyword evidence="1" id="KW-0653">Protein transport</keyword>
<comment type="caution">
    <text evidence="4">The sequence shown here is derived from an EMBL/GenBank/DDBJ whole genome shotgun (WGS) entry which is preliminary data.</text>
</comment>
<keyword evidence="1" id="KW-0809">Transit peptide</keyword>
<feature type="compositionally biased region" description="Basic and acidic residues" evidence="2">
    <location>
        <begin position="1"/>
        <end position="16"/>
    </location>
</feature>
<dbReference type="EMBL" id="VJMI01011852">
    <property type="protein sequence ID" value="KAF0751669.1"/>
    <property type="molecule type" value="Genomic_DNA"/>
</dbReference>
<dbReference type="SUPFAM" id="SSF56784">
    <property type="entry name" value="HAD-like"/>
    <property type="match status" value="1"/>
</dbReference>
<dbReference type="GO" id="GO:0015031">
    <property type="term" value="P:protein transport"/>
    <property type="evidence" value="ECO:0007669"/>
    <property type="project" value="UniProtKB-KW"/>
</dbReference>
<comment type="subcellular location">
    <subcellularLocation>
        <location evidence="1">Mitochondrion inner membrane</location>
        <topology evidence="1">Single-pass membrane protein</topology>
    </subcellularLocation>
</comment>
<evidence type="ECO:0000313" key="5">
    <source>
        <dbReference type="Proteomes" id="UP000469452"/>
    </source>
</evidence>
<sequence length="389" mass="44385">MTSYMRETDTMEEYQKKLHRPSSGVEASKTMMTKPTETITAYTGPKQTSFLVDDHPIRSLEIPLCDHPNELHHLVWLVVKLDRAIQTREMQASVTGQSWVDGLHASLSRAVNDKGSIPLAQSQCIFRTLQQYMAANDISMDGAWRSWLVSEFKRILRLGSLAQPPCPLSLQHRRKCLVLDLDRTLWFRSFHPIATADYVATLHMTHGKVKRTVHVSIRPGTHHLLKTLSPHFDIVVFTASDRKMTEHLVDFIDPGRHIQCRLYHDSCSISHETGHVTKDLSLMGRPLQHVVLLDDNPLVCSSHHVDNLWRCSEYTGDKKDRELFAIAGKLLKWHAVEVRTFGLIYTTCSYLVLKHQTMFQVHCGVTAYIYTYSMGTVPCQLGSVPRCMI</sequence>
<evidence type="ECO:0000256" key="2">
    <source>
        <dbReference type="SAM" id="MobiDB-lite"/>
    </source>
</evidence>
<evidence type="ECO:0000259" key="3">
    <source>
        <dbReference type="PROSITE" id="PS50969"/>
    </source>
</evidence>
<dbReference type="Proteomes" id="UP000469452">
    <property type="component" value="Unassembled WGS sequence"/>
</dbReference>
<dbReference type="PANTHER" id="PTHR12210">
    <property type="entry name" value="DULLARD PROTEIN PHOSPHATASE"/>
    <property type="match status" value="1"/>
</dbReference>
<gene>
    <name evidence="4" type="ORF">AaE_006296</name>
</gene>
<dbReference type="InterPro" id="IPR036412">
    <property type="entry name" value="HAD-like_sf"/>
</dbReference>
<comment type="similarity">
    <text evidence="1">Belongs to the TIM50 family.</text>
</comment>
<dbReference type="Pfam" id="PF03031">
    <property type="entry name" value="NIF"/>
    <property type="match status" value="1"/>
</dbReference>
<comment type="subunit">
    <text evidence="1">Component of the TIM23 complex.</text>
</comment>
<keyword evidence="1" id="KW-0813">Transport</keyword>
<feature type="domain" description="FCP1 homology" evidence="3">
    <location>
        <begin position="170"/>
        <end position="333"/>
    </location>
</feature>
<dbReference type="InterPro" id="IPR050365">
    <property type="entry name" value="TIM50"/>
</dbReference>
<dbReference type="PROSITE" id="PS50969">
    <property type="entry name" value="FCP1"/>
    <property type="match status" value="1"/>
</dbReference>
<feature type="non-terminal residue" evidence="4">
    <location>
        <position position="389"/>
    </location>
</feature>
<keyword evidence="1" id="KW-0496">Mitochondrion</keyword>
<evidence type="ECO:0000313" key="4">
    <source>
        <dbReference type="EMBL" id="KAF0751669.1"/>
    </source>
</evidence>
<keyword evidence="1" id="KW-0811">Translocation</keyword>
<dbReference type="Gene3D" id="3.40.50.1000">
    <property type="entry name" value="HAD superfamily/HAD-like"/>
    <property type="match status" value="1"/>
</dbReference>
<dbReference type="InterPro" id="IPR004274">
    <property type="entry name" value="FCP1_dom"/>
</dbReference>
<comment type="function">
    <text evidence="1">Essential component of the TIM23 complex, a complex that mediates the translocation of transit peptide-containing proteins across the mitochondrial inner membrane.</text>
</comment>
<dbReference type="VEuPathDB" id="FungiDB:H257_00256"/>